<gene>
    <name evidence="2" type="ORF">BKH31_01885</name>
</gene>
<feature type="domain" description="Nitroreductase" evidence="1">
    <location>
        <begin position="104"/>
        <end position="173"/>
    </location>
</feature>
<dbReference type="AlphaFoldDB" id="A0A1Q8VKT3"/>
<evidence type="ECO:0000313" key="2">
    <source>
        <dbReference type="EMBL" id="OLO48689.1"/>
    </source>
</evidence>
<proteinExistence type="predicted"/>
<dbReference type="Gene3D" id="3.40.109.10">
    <property type="entry name" value="NADH Oxidase"/>
    <property type="match status" value="1"/>
</dbReference>
<dbReference type="EMBL" id="MSKK01000005">
    <property type="protein sequence ID" value="OLO48689.1"/>
    <property type="molecule type" value="Genomic_DNA"/>
</dbReference>
<evidence type="ECO:0000313" key="3">
    <source>
        <dbReference type="Proteomes" id="UP000186471"/>
    </source>
</evidence>
<sequence>MTQEEIGSLLGLAAGETGRTTFAGQEIRQLAYPTAGAACAVSLHVWIQGTNSDLDGALWRYIPQRHGLAERRPLPLQELEQCFAASYSGRVNISHISLMCLITLRLDILSPKYGARAYRLGHLEAGHLAQNLLLTACAEGRASVPWGGFFDQLVTTSLALPSEEVCTYAVPIG</sequence>
<organism evidence="2 3">
    <name type="scientific">Actinomyces oris</name>
    <dbReference type="NCBI Taxonomy" id="544580"/>
    <lineage>
        <taxon>Bacteria</taxon>
        <taxon>Bacillati</taxon>
        <taxon>Actinomycetota</taxon>
        <taxon>Actinomycetes</taxon>
        <taxon>Actinomycetales</taxon>
        <taxon>Actinomycetaceae</taxon>
        <taxon>Actinomyces</taxon>
    </lineage>
</organism>
<dbReference type="InterPro" id="IPR029479">
    <property type="entry name" value="Nitroreductase"/>
</dbReference>
<reference evidence="2 3" key="1">
    <citation type="submission" date="2016-12" db="EMBL/GenBank/DDBJ databases">
        <title>Genomic comparison of strains in the 'Actinomyces naeslundii' group.</title>
        <authorList>
            <person name="Mughal S.R."/>
            <person name="Do T."/>
            <person name="Gilbert S.C."/>
            <person name="Witherden E.A."/>
            <person name="Didelot X."/>
            <person name="Beighton D."/>
        </authorList>
    </citation>
    <scope>NUCLEOTIDE SEQUENCE [LARGE SCALE GENOMIC DNA]</scope>
    <source>
        <strain evidence="2 3">R21091</strain>
    </source>
</reference>
<comment type="caution">
    <text evidence="2">The sequence shown here is derived from an EMBL/GenBank/DDBJ whole genome shotgun (WGS) entry which is preliminary data.</text>
</comment>
<dbReference type="InterPro" id="IPR052544">
    <property type="entry name" value="Bacteriocin_Proc_Enz"/>
</dbReference>
<dbReference type="GO" id="GO:0016491">
    <property type="term" value="F:oxidoreductase activity"/>
    <property type="evidence" value="ECO:0007669"/>
    <property type="project" value="InterPro"/>
</dbReference>
<dbReference type="InterPro" id="IPR000415">
    <property type="entry name" value="Nitroreductase-like"/>
</dbReference>
<accession>A0A1Q8VKT3</accession>
<name>A0A1Q8VKT3_9ACTO</name>
<dbReference type="PANTHER" id="PTHR43745:SF2">
    <property type="entry name" value="NITROREDUCTASE MJ1384-RELATED"/>
    <property type="match status" value="1"/>
</dbReference>
<dbReference type="SUPFAM" id="SSF55469">
    <property type="entry name" value="FMN-dependent nitroreductase-like"/>
    <property type="match status" value="1"/>
</dbReference>
<dbReference type="Pfam" id="PF00881">
    <property type="entry name" value="Nitroreductase"/>
    <property type="match status" value="1"/>
</dbReference>
<dbReference type="Proteomes" id="UP000186471">
    <property type="component" value="Unassembled WGS sequence"/>
</dbReference>
<evidence type="ECO:0000259" key="1">
    <source>
        <dbReference type="Pfam" id="PF00881"/>
    </source>
</evidence>
<dbReference type="RefSeq" id="WP_075410819.1">
    <property type="nucleotide sequence ID" value="NZ_MSKK01000005.1"/>
</dbReference>
<protein>
    <recommendedName>
        <fullName evidence="1">Nitroreductase domain-containing protein</fullName>
    </recommendedName>
</protein>
<dbReference type="PANTHER" id="PTHR43745">
    <property type="entry name" value="NITROREDUCTASE MJ1384-RELATED"/>
    <property type="match status" value="1"/>
</dbReference>